<dbReference type="GO" id="GO:0001786">
    <property type="term" value="F:phosphatidylserine binding"/>
    <property type="evidence" value="ECO:0007669"/>
    <property type="project" value="TreeGrafter"/>
</dbReference>
<dbReference type="SUPFAM" id="SSF47874">
    <property type="entry name" value="Annexin"/>
    <property type="match status" value="1"/>
</dbReference>
<dbReference type="InterPro" id="IPR018252">
    <property type="entry name" value="Annexin_repeat_CS"/>
</dbReference>
<dbReference type="GO" id="GO:0005544">
    <property type="term" value="F:calcium-dependent phospholipid binding"/>
    <property type="evidence" value="ECO:0007669"/>
    <property type="project" value="UniProtKB-KW"/>
</dbReference>
<dbReference type="InterPro" id="IPR001464">
    <property type="entry name" value="Annexin"/>
</dbReference>
<comment type="caution">
    <text evidence="5">The sequence shown here is derived from an EMBL/GenBank/DDBJ whole genome shotgun (WGS) entry which is preliminary data.</text>
</comment>
<dbReference type="Proteomes" id="UP000824540">
    <property type="component" value="Unassembled WGS sequence"/>
</dbReference>
<dbReference type="PANTHER" id="PTHR10502:SF8">
    <property type="entry name" value="ANNEXIN"/>
    <property type="match status" value="1"/>
</dbReference>
<dbReference type="InterPro" id="IPR018502">
    <property type="entry name" value="Annexin_repeat"/>
</dbReference>
<keyword evidence="2 4" id="KW-0677">Repeat</keyword>
<evidence type="ECO:0000313" key="6">
    <source>
        <dbReference type="Proteomes" id="UP000824540"/>
    </source>
</evidence>
<dbReference type="InterPro" id="IPR037104">
    <property type="entry name" value="Annexin_sf"/>
</dbReference>
<evidence type="ECO:0000256" key="1">
    <source>
        <dbReference type="ARBA" id="ARBA00007831"/>
    </source>
</evidence>
<evidence type="ECO:0000256" key="2">
    <source>
        <dbReference type="ARBA" id="ARBA00022737"/>
    </source>
</evidence>
<proteinExistence type="inferred from homology"/>
<organism evidence="5 6">
    <name type="scientific">Albula glossodonta</name>
    <name type="common">roundjaw bonefish</name>
    <dbReference type="NCBI Taxonomy" id="121402"/>
    <lineage>
        <taxon>Eukaryota</taxon>
        <taxon>Metazoa</taxon>
        <taxon>Chordata</taxon>
        <taxon>Craniata</taxon>
        <taxon>Vertebrata</taxon>
        <taxon>Euteleostomi</taxon>
        <taxon>Actinopterygii</taxon>
        <taxon>Neopterygii</taxon>
        <taxon>Teleostei</taxon>
        <taxon>Albuliformes</taxon>
        <taxon>Albulidae</taxon>
        <taxon>Albula</taxon>
    </lineage>
</organism>
<sequence>MVTSSDEDLGTALKKALSGDIESLLLGLLMPPAQFDAHRLYQAMKGIGTDEETILEVLCTRSPQQIKDITATYNQDFGRDLEKDLISETSGDFTKLLQALLQKENSVGVIDSDELNPTLYLADRIHSMKGAVVRDVMVSRSEEDLLRVRVEFRRLTGTSLYSTLQREFKGDLQQALLALCRAEDI</sequence>
<keyword evidence="4" id="KW-0106">Calcium</keyword>
<dbReference type="GO" id="GO:0005737">
    <property type="term" value="C:cytoplasm"/>
    <property type="evidence" value="ECO:0007669"/>
    <property type="project" value="TreeGrafter"/>
</dbReference>
<gene>
    <name evidence="5" type="ORF">JZ751_000417</name>
</gene>
<dbReference type="GO" id="GO:0005634">
    <property type="term" value="C:nucleus"/>
    <property type="evidence" value="ECO:0007669"/>
    <property type="project" value="TreeGrafter"/>
</dbReference>
<protein>
    <recommendedName>
        <fullName evidence="4">Annexin</fullName>
    </recommendedName>
</protein>
<dbReference type="PANTHER" id="PTHR10502">
    <property type="entry name" value="ANNEXIN"/>
    <property type="match status" value="1"/>
</dbReference>
<dbReference type="EMBL" id="JAFBMS010000001">
    <property type="protein sequence ID" value="KAG9355579.1"/>
    <property type="molecule type" value="Genomic_DNA"/>
</dbReference>
<accession>A0A8T2PW23</accession>
<dbReference type="PRINTS" id="PR00196">
    <property type="entry name" value="ANNEXIN"/>
</dbReference>
<comment type="domain">
    <text evidence="4">A pair of annexin repeats may form one binding site for calcium and phospholipid.</text>
</comment>
<evidence type="ECO:0000256" key="3">
    <source>
        <dbReference type="ARBA" id="ARBA00023216"/>
    </source>
</evidence>
<dbReference type="Gene3D" id="1.10.220.10">
    <property type="entry name" value="Annexin"/>
    <property type="match status" value="2"/>
</dbReference>
<comment type="similarity">
    <text evidence="1 4">Belongs to the annexin family.</text>
</comment>
<dbReference type="FunFam" id="1.10.220.10:FF:000003">
    <property type="entry name" value="Annexin"/>
    <property type="match status" value="1"/>
</dbReference>
<dbReference type="AlphaFoldDB" id="A0A8T2PW23"/>
<keyword evidence="6" id="KW-1185">Reference proteome</keyword>
<evidence type="ECO:0000313" key="5">
    <source>
        <dbReference type="EMBL" id="KAG9355579.1"/>
    </source>
</evidence>
<dbReference type="OrthoDB" id="37886at2759"/>
<keyword evidence="3 4" id="KW-0041">Annexin</keyword>
<dbReference type="GO" id="GO:0005886">
    <property type="term" value="C:plasma membrane"/>
    <property type="evidence" value="ECO:0007669"/>
    <property type="project" value="TreeGrafter"/>
</dbReference>
<keyword evidence="4" id="KW-0111">Calcium/phospholipid-binding</keyword>
<dbReference type="GO" id="GO:0005509">
    <property type="term" value="F:calcium ion binding"/>
    <property type="evidence" value="ECO:0007669"/>
    <property type="project" value="InterPro"/>
</dbReference>
<evidence type="ECO:0000256" key="4">
    <source>
        <dbReference type="RuleBase" id="RU003540"/>
    </source>
</evidence>
<dbReference type="PROSITE" id="PS00223">
    <property type="entry name" value="ANNEXIN_1"/>
    <property type="match status" value="1"/>
</dbReference>
<dbReference type="Pfam" id="PF00191">
    <property type="entry name" value="Annexin"/>
    <property type="match status" value="2"/>
</dbReference>
<dbReference type="SMART" id="SM00335">
    <property type="entry name" value="ANX"/>
    <property type="match status" value="2"/>
</dbReference>
<dbReference type="GO" id="GO:0012506">
    <property type="term" value="C:vesicle membrane"/>
    <property type="evidence" value="ECO:0007669"/>
    <property type="project" value="TreeGrafter"/>
</dbReference>
<reference evidence="5" key="1">
    <citation type="thesis" date="2021" institute="BYU ScholarsArchive" country="Provo, UT, USA">
        <title>Applications of and Algorithms for Genome Assembly and Genomic Analyses with an Emphasis on Marine Teleosts.</title>
        <authorList>
            <person name="Pickett B.D."/>
        </authorList>
    </citation>
    <scope>NUCLEOTIDE SEQUENCE</scope>
    <source>
        <strain evidence="5">HI-2016</strain>
    </source>
</reference>
<dbReference type="PROSITE" id="PS51897">
    <property type="entry name" value="ANNEXIN_2"/>
    <property type="match status" value="2"/>
</dbReference>
<name>A0A8T2PW23_9TELE</name>